<keyword evidence="1" id="KW-0472">Membrane</keyword>
<keyword evidence="1" id="KW-0812">Transmembrane</keyword>
<reference evidence="3 4" key="1">
    <citation type="submission" date="2018-05" db="EMBL/GenBank/DDBJ databases">
        <title>Complete genome sequence of Massilia oculi sp. nov. CCUG 43427T (=DSM 26321T), the type strain of M. oculi, and comparison with genome sequences of other Massilia strains.</title>
        <authorList>
            <person name="Zhu B."/>
        </authorList>
    </citation>
    <scope>NUCLEOTIDE SEQUENCE [LARGE SCALE GENOMIC DNA]</scope>
    <source>
        <strain evidence="3 4">CCUG 43427</strain>
    </source>
</reference>
<name>A0A2S2DPM9_9BURK</name>
<feature type="transmembrane region" description="Helical" evidence="1">
    <location>
        <begin position="21"/>
        <end position="46"/>
    </location>
</feature>
<dbReference type="RefSeq" id="WP_109347622.1">
    <property type="nucleotide sequence ID" value="NZ_CP029343.1"/>
</dbReference>
<protein>
    <recommendedName>
        <fullName evidence="2">TadE-like domain-containing protein</fullName>
    </recommendedName>
</protein>
<evidence type="ECO:0000313" key="3">
    <source>
        <dbReference type="EMBL" id="AWL07335.1"/>
    </source>
</evidence>
<feature type="domain" description="TadE-like" evidence="2">
    <location>
        <begin position="18"/>
        <end position="60"/>
    </location>
</feature>
<dbReference type="Proteomes" id="UP000245820">
    <property type="component" value="Chromosome"/>
</dbReference>
<accession>A0A2S2DPM9</accession>
<keyword evidence="4" id="KW-1185">Reference proteome</keyword>
<proteinExistence type="predicted"/>
<gene>
    <name evidence="3" type="ORF">DIR46_24845</name>
</gene>
<dbReference type="InterPro" id="IPR012495">
    <property type="entry name" value="TadE-like_dom"/>
</dbReference>
<dbReference type="OrthoDB" id="8708025at2"/>
<sequence length="158" mass="17310">MNPIPSWRRAATTRRQRGAAAVEFAIMLPCLAIVLAPLILCARFMWHYTVAHKAAQDAARYMATVPVVEIRSRTLAAQASAVSVEIVRKELSDLAPGESISDPEVGCDTNACGLRAGTVPRNIRVTVVFYMRDPIFDTYLGQYGLPIDVTVMTPYVGK</sequence>
<evidence type="ECO:0000313" key="4">
    <source>
        <dbReference type="Proteomes" id="UP000245820"/>
    </source>
</evidence>
<organism evidence="3 4">
    <name type="scientific">Massilia oculi</name>
    <dbReference type="NCBI Taxonomy" id="945844"/>
    <lineage>
        <taxon>Bacteria</taxon>
        <taxon>Pseudomonadati</taxon>
        <taxon>Pseudomonadota</taxon>
        <taxon>Betaproteobacteria</taxon>
        <taxon>Burkholderiales</taxon>
        <taxon>Oxalobacteraceae</taxon>
        <taxon>Telluria group</taxon>
        <taxon>Massilia</taxon>
    </lineage>
</organism>
<dbReference type="KEGG" id="mtim:DIR46_24845"/>
<dbReference type="EMBL" id="CP029343">
    <property type="protein sequence ID" value="AWL07335.1"/>
    <property type="molecule type" value="Genomic_DNA"/>
</dbReference>
<evidence type="ECO:0000256" key="1">
    <source>
        <dbReference type="SAM" id="Phobius"/>
    </source>
</evidence>
<dbReference type="AlphaFoldDB" id="A0A2S2DPM9"/>
<dbReference type="Pfam" id="PF07811">
    <property type="entry name" value="TadE"/>
    <property type="match status" value="1"/>
</dbReference>
<evidence type="ECO:0000259" key="2">
    <source>
        <dbReference type="Pfam" id="PF07811"/>
    </source>
</evidence>
<keyword evidence="1" id="KW-1133">Transmembrane helix</keyword>